<dbReference type="AlphaFoldDB" id="C4G9L7"/>
<organism evidence="1 2">
    <name type="scientific">Shuttleworthella satelles DSM 14600</name>
    <dbReference type="NCBI Taxonomy" id="626523"/>
    <lineage>
        <taxon>Bacteria</taxon>
        <taxon>Bacillati</taxon>
        <taxon>Bacillota</taxon>
        <taxon>Clostridia</taxon>
        <taxon>Lachnospirales</taxon>
        <taxon>Lachnospiraceae</taxon>
        <taxon>Shuttleworthella</taxon>
    </lineage>
</organism>
<evidence type="ECO:0000313" key="1">
    <source>
        <dbReference type="EMBL" id="EEP29314.1"/>
    </source>
</evidence>
<dbReference type="HOGENOM" id="CLU_3047983_0_0_9"/>
<proteinExistence type="predicted"/>
<evidence type="ECO:0000313" key="2">
    <source>
        <dbReference type="Proteomes" id="UP000003494"/>
    </source>
</evidence>
<dbReference type="STRING" id="626523.GCWU000342_00670"/>
<gene>
    <name evidence="1" type="ORF">GCWU000342_00670</name>
</gene>
<protein>
    <submittedName>
        <fullName evidence="1">Uncharacterized protein</fullName>
    </submittedName>
</protein>
<comment type="caution">
    <text evidence="1">The sequence shown here is derived from an EMBL/GenBank/DDBJ whole genome shotgun (WGS) entry which is preliminary data.</text>
</comment>
<name>C4G9L7_9FIRM</name>
<reference evidence="1" key="1">
    <citation type="submission" date="2009-04" db="EMBL/GenBank/DDBJ databases">
        <authorList>
            <person name="Weinstock G."/>
            <person name="Sodergren E."/>
            <person name="Clifton S."/>
            <person name="Fulton L."/>
            <person name="Fulton B."/>
            <person name="Courtney L."/>
            <person name="Fronick C."/>
            <person name="Harrison M."/>
            <person name="Strong C."/>
            <person name="Farmer C."/>
            <person name="Delahaunty K."/>
            <person name="Markovic C."/>
            <person name="Hall O."/>
            <person name="Minx P."/>
            <person name="Tomlinson C."/>
            <person name="Mitreva M."/>
            <person name="Nelson J."/>
            <person name="Hou S."/>
            <person name="Wollam A."/>
            <person name="Pepin K.H."/>
            <person name="Johnson M."/>
            <person name="Bhonagiri V."/>
            <person name="Nash W.E."/>
            <person name="Warren W."/>
            <person name="Chinwalla A."/>
            <person name="Mardis E.R."/>
            <person name="Wilson R.K."/>
        </authorList>
    </citation>
    <scope>NUCLEOTIDE SEQUENCE [LARGE SCALE GENOMIC DNA]</scope>
    <source>
        <strain evidence="1">DSM 14600</strain>
    </source>
</reference>
<dbReference type="Proteomes" id="UP000003494">
    <property type="component" value="Unassembled WGS sequence"/>
</dbReference>
<keyword evidence="2" id="KW-1185">Reference proteome</keyword>
<accession>C4G9L7</accession>
<dbReference type="EMBL" id="ACIP02000001">
    <property type="protein sequence ID" value="EEP29314.1"/>
    <property type="molecule type" value="Genomic_DNA"/>
</dbReference>
<sequence>MAAIEISYRERRLLFFPLLDKDPPPLYDSLRVYFADLDIRFSTSLICVTGSAIE</sequence>